<sequence>MLFADSMSLLWLSYYGLSLLVLLAVYFGFGFLPRLPRLVITWCAAGAMWMPASYRLPLVEEGEFYSGWAPSAMVAAVGFFEHSVSALRNGLLWLVLGVALGACIGIALWWWRRPASVEDTPARRHVEEEPQPTRRREPVIR</sequence>
<feature type="region of interest" description="Disordered" evidence="1">
    <location>
        <begin position="121"/>
        <end position="141"/>
    </location>
</feature>
<keyword evidence="2" id="KW-0472">Membrane</keyword>
<keyword evidence="4" id="KW-1185">Reference proteome</keyword>
<dbReference type="Proteomes" id="UP000597301">
    <property type="component" value="Unassembled WGS sequence"/>
</dbReference>
<gene>
    <name evidence="3" type="ORF">GCM10011382_08200</name>
</gene>
<evidence type="ECO:0000313" key="4">
    <source>
        <dbReference type="Proteomes" id="UP000597301"/>
    </source>
</evidence>
<organism evidence="3 4">
    <name type="scientific">Vreelandella lutescens</name>
    <dbReference type="NCBI Taxonomy" id="1602943"/>
    <lineage>
        <taxon>Bacteria</taxon>
        <taxon>Pseudomonadati</taxon>
        <taxon>Pseudomonadota</taxon>
        <taxon>Gammaproteobacteria</taxon>
        <taxon>Oceanospirillales</taxon>
        <taxon>Halomonadaceae</taxon>
        <taxon>Vreelandella</taxon>
    </lineage>
</organism>
<accession>A0ABQ1NLX3</accession>
<reference evidence="4" key="1">
    <citation type="journal article" date="2019" name="Int. J. Syst. Evol. Microbiol.">
        <title>The Global Catalogue of Microorganisms (GCM) 10K type strain sequencing project: providing services to taxonomists for standard genome sequencing and annotation.</title>
        <authorList>
            <consortium name="The Broad Institute Genomics Platform"/>
            <consortium name="The Broad Institute Genome Sequencing Center for Infectious Disease"/>
            <person name="Wu L."/>
            <person name="Ma J."/>
        </authorList>
    </citation>
    <scope>NUCLEOTIDE SEQUENCE [LARGE SCALE GENOMIC DNA]</scope>
    <source>
        <strain evidence="4">CGMCC 1.15122</strain>
    </source>
</reference>
<name>A0ABQ1NLX3_9GAMM</name>
<evidence type="ECO:0000256" key="2">
    <source>
        <dbReference type="SAM" id="Phobius"/>
    </source>
</evidence>
<protein>
    <submittedName>
        <fullName evidence="3">Uncharacterized protein</fullName>
    </submittedName>
</protein>
<proteinExistence type="predicted"/>
<feature type="transmembrane region" description="Helical" evidence="2">
    <location>
        <begin position="12"/>
        <end position="32"/>
    </location>
</feature>
<keyword evidence="2" id="KW-1133">Transmembrane helix</keyword>
<feature type="transmembrane region" description="Helical" evidence="2">
    <location>
        <begin position="91"/>
        <end position="111"/>
    </location>
</feature>
<evidence type="ECO:0000313" key="3">
    <source>
        <dbReference type="EMBL" id="GGC80443.1"/>
    </source>
</evidence>
<dbReference type="RefSeq" id="WP_188638223.1">
    <property type="nucleotide sequence ID" value="NZ_BMHM01000001.1"/>
</dbReference>
<comment type="caution">
    <text evidence="3">The sequence shown here is derived from an EMBL/GenBank/DDBJ whole genome shotgun (WGS) entry which is preliminary data.</text>
</comment>
<keyword evidence="2" id="KW-0812">Transmembrane</keyword>
<evidence type="ECO:0000256" key="1">
    <source>
        <dbReference type="SAM" id="MobiDB-lite"/>
    </source>
</evidence>
<dbReference type="EMBL" id="BMHM01000001">
    <property type="protein sequence ID" value="GGC80443.1"/>
    <property type="molecule type" value="Genomic_DNA"/>
</dbReference>